<dbReference type="AlphaFoldDB" id="A0A914EAI4"/>
<dbReference type="Proteomes" id="UP000887540">
    <property type="component" value="Unplaced"/>
</dbReference>
<organism evidence="1 2">
    <name type="scientific">Acrobeloides nanus</name>
    <dbReference type="NCBI Taxonomy" id="290746"/>
    <lineage>
        <taxon>Eukaryota</taxon>
        <taxon>Metazoa</taxon>
        <taxon>Ecdysozoa</taxon>
        <taxon>Nematoda</taxon>
        <taxon>Chromadorea</taxon>
        <taxon>Rhabditida</taxon>
        <taxon>Tylenchina</taxon>
        <taxon>Cephalobomorpha</taxon>
        <taxon>Cephaloboidea</taxon>
        <taxon>Cephalobidae</taxon>
        <taxon>Acrobeloides</taxon>
    </lineage>
</organism>
<keyword evidence="1" id="KW-1185">Reference proteome</keyword>
<dbReference type="WBParaSite" id="ACRNAN_scaffold6807.g26593.t1">
    <property type="protein sequence ID" value="ACRNAN_scaffold6807.g26593.t1"/>
    <property type="gene ID" value="ACRNAN_scaffold6807.g26593"/>
</dbReference>
<evidence type="ECO:0000313" key="1">
    <source>
        <dbReference type="Proteomes" id="UP000887540"/>
    </source>
</evidence>
<name>A0A914EAI4_9BILA</name>
<accession>A0A914EAI4</accession>
<protein>
    <submittedName>
        <fullName evidence="2">Uncharacterized protein</fullName>
    </submittedName>
</protein>
<evidence type="ECO:0000313" key="2">
    <source>
        <dbReference type="WBParaSite" id="ACRNAN_scaffold6807.g26593.t1"/>
    </source>
</evidence>
<sequence length="152" mass="16959">MASIFFLFSLSPADETELSSKENPFEQGFGQFFTMFGNLIECFNQTAEGNETQLAIMMNATQKKPNLNEIKSIMGAAFGEMFGDIFKCFSQVFGGNSTNSLFNQNGTLGDLFANFENQTNLDMLQKLSDSENVPENKEEDFHLESGCESFLC</sequence>
<proteinExistence type="predicted"/>
<reference evidence="2" key="1">
    <citation type="submission" date="2022-11" db="UniProtKB">
        <authorList>
            <consortium name="WormBaseParasite"/>
        </authorList>
    </citation>
    <scope>IDENTIFICATION</scope>
</reference>